<dbReference type="Proteomes" id="UP000886998">
    <property type="component" value="Unassembled WGS sequence"/>
</dbReference>
<evidence type="ECO:0000256" key="1">
    <source>
        <dbReference type="SAM" id="MobiDB-lite"/>
    </source>
</evidence>
<protein>
    <submittedName>
        <fullName evidence="2">Uncharacterized protein</fullName>
    </submittedName>
</protein>
<name>A0A8X6X889_9ARAC</name>
<organism evidence="2 3">
    <name type="scientific">Trichonephila inaurata madagascariensis</name>
    <dbReference type="NCBI Taxonomy" id="2747483"/>
    <lineage>
        <taxon>Eukaryota</taxon>
        <taxon>Metazoa</taxon>
        <taxon>Ecdysozoa</taxon>
        <taxon>Arthropoda</taxon>
        <taxon>Chelicerata</taxon>
        <taxon>Arachnida</taxon>
        <taxon>Araneae</taxon>
        <taxon>Araneomorphae</taxon>
        <taxon>Entelegynae</taxon>
        <taxon>Araneoidea</taxon>
        <taxon>Nephilidae</taxon>
        <taxon>Trichonephila</taxon>
        <taxon>Trichonephila inaurata</taxon>
    </lineage>
</organism>
<feature type="region of interest" description="Disordered" evidence="1">
    <location>
        <begin position="75"/>
        <end position="100"/>
    </location>
</feature>
<sequence length="145" mass="15803">SGTRPSGPRLTGGPGRGRWDGGTVSSDLVDEVGLDRAICVDRRRDWTEVSARRAGDRQSDFDSMGVLRGRTKATCWSGRGQADGGTVEGRGRGPRGWSESELDRRGVDLVDGVGLDRALYYWTGGDWTERRRPGWAGVDRRTPPG</sequence>
<gene>
    <name evidence="2" type="ORF">TNIN_187731</name>
</gene>
<evidence type="ECO:0000313" key="2">
    <source>
        <dbReference type="EMBL" id="GFY47819.1"/>
    </source>
</evidence>
<keyword evidence="3" id="KW-1185">Reference proteome</keyword>
<dbReference type="EMBL" id="BMAV01006118">
    <property type="protein sequence ID" value="GFY47819.1"/>
    <property type="molecule type" value="Genomic_DNA"/>
</dbReference>
<feature type="non-terminal residue" evidence="2">
    <location>
        <position position="1"/>
    </location>
</feature>
<comment type="caution">
    <text evidence="2">The sequence shown here is derived from an EMBL/GenBank/DDBJ whole genome shotgun (WGS) entry which is preliminary data.</text>
</comment>
<evidence type="ECO:0000313" key="3">
    <source>
        <dbReference type="Proteomes" id="UP000886998"/>
    </source>
</evidence>
<reference evidence="2" key="1">
    <citation type="submission" date="2020-08" db="EMBL/GenBank/DDBJ databases">
        <title>Multicomponent nature underlies the extraordinary mechanical properties of spider dragline silk.</title>
        <authorList>
            <person name="Kono N."/>
            <person name="Nakamura H."/>
            <person name="Mori M."/>
            <person name="Yoshida Y."/>
            <person name="Ohtoshi R."/>
            <person name="Malay A.D."/>
            <person name="Moran D.A.P."/>
            <person name="Tomita M."/>
            <person name="Numata K."/>
            <person name="Arakawa K."/>
        </authorList>
    </citation>
    <scope>NUCLEOTIDE SEQUENCE</scope>
</reference>
<feature type="region of interest" description="Disordered" evidence="1">
    <location>
        <begin position="1"/>
        <end position="25"/>
    </location>
</feature>
<proteinExistence type="predicted"/>
<accession>A0A8X6X889</accession>
<dbReference type="AlphaFoldDB" id="A0A8X6X889"/>